<dbReference type="EMBL" id="LZZM01000099">
    <property type="protein sequence ID" value="OOM79613.1"/>
    <property type="molecule type" value="Genomic_DNA"/>
</dbReference>
<keyword evidence="4" id="KW-1185">Reference proteome</keyword>
<keyword evidence="1" id="KW-0732">Signal</keyword>
<accession>A0A1S8TPB6</accession>
<dbReference type="PROSITE" id="PS51257">
    <property type="entry name" value="PROKAR_LIPOPROTEIN"/>
    <property type="match status" value="1"/>
</dbReference>
<dbReference type="OrthoDB" id="8613538at2"/>
<protein>
    <submittedName>
        <fullName evidence="3">L-cystine-binding protein TcyJ</fullName>
    </submittedName>
</protein>
<dbReference type="InterPro" id="IPR001638">
    <property type="entry name" value="Solute-binding_3/MltF_N"/>
</dbReference>
<dbReference type="RefSeq" id="WP_077846743.1">
    <property type="nucleotide sequence ID" value="NZ_LZZM01000099.1"/>
</dbReference>
<dbReference type="SUPFAM" id="SSF53850">
    <property type="entry name" value="Periplasmic binding protein-like II"/>
    <property type="match status" value="1"/>
</dbReference>
<evidence type="ECO:0000313" key="3">
    <source>
        <dbReference type="EMBL" id="OOM79613.1"/>
    </source>
</evidence>
<dbReference type="PANTHER" id="PTHR35936:SF19">
    <property type="entry name" value="AMINO-ACID-BINDING PROTEIN YXEM-RELATED"/>
    <property type="match status" value="1"/>
</dbReference>
<dbReference type="STRING" id="29367.CLPUN_15610"/>
<name>A0A1S8TPB6_9CLOT</name>
<evidence type="ECO:0000313" key="4">
    <source>
        <dbReference type="Proteomes" id="UP000190890"/>
    </source>
</evidence>
<dbReference type="AlphaFoldDB" id="A0A1S8TPB6"/>
<dbReference type="Gene3D" id="3.40.190.10">
    <property type="entry name" value="Periplasmic binding protein-like II"/>
    <property type="match status" value="2"/>
</dbReference>
<dbReference type="SMART" id="SM00062">
    <property type="entry name" value="PBPb"/>
    <property type="match status" value="1"/>
</dbReference>
<comment type="caution">
    <text evidence="3">The sequence shown here is derived from an EMBL/GenBank/DDBJ whole genome shotgun (WGS) entry which is preliminary data.</text>
</comment>
<reference evidence="3 4" key="1">
    <citation type="submission" date="2016-05" db="EMBL/GenBank/DDBJ databases">
        <title>Microbial solvent formation.</title>
        <authorList>
            <person name="Poehlein A."/>
            <person name="Montoya Solano J.D."/>
            <person name="Flitsch S."/>
            <person name="Krabben P."/>
            <person name="Duerre P."/>
            <person name="Daniel R."/>
        </authorList>
    </citation>
    <scope>NUCLEOTIDE SEQUENCE [LARGE SCALE GENOMIC DNA]</scope>
    <source>
        <strain evidence="3 4">DSM 2619</strain>
    </source>
</reference>
<dbReference type="Pfam" id="PF00497">
    <property type="entry name" value="SBP_bac_3"/>
    <property type="match status" value="1"/>
</dbReference>
<evidence type="ECO:0000256" key="1">
    <source>
        <dbReference type="ARBA" id="ARBA00022729"/>
    </source>
</evidence>
<organism evidence="3 4">
    <name type="scientific">Clostridium puniceum</name>
    <dbReference type="NCBI Taxonomy" id="29367"/>
    <lineage>
        <taxon>Bacteria</taxon>
        <taxon>Bacillati</taxon>
        <taxon>Bacillota</taxon>
        <taxon>Clostridia</taxon>
        <taxon>Eubacteriales</taxon>
        <taxon>Clostridiaceae</taxon>
        <taxon>Clostridium</taxon>
    </lineage>
</organism>
<proteinExistence type="predicted"/>
<evidence type="ECO:0000259" key="2">
    <source>
        <dbReference type="SMART" id="SM00062"/>
    </source>
</evidence>
<dbReference type="PANTHER" id="PTHR35936">
    <property type="entry name" value="MEMBRANE-BOUND LYTIC MUREIN TRANSGLYCOSYLASE F"/>
    <property type="match status" value="1"/>
</dbReference>
<sequence length="286" mass="31651">MKKKISKKIGILITVILTLAFTVVGCGQKNDTSASKSGTEDSKKKIIIATGGAPKPFSYVDSNNNVTGYDIDVVKAVFEKLPQYEISFEKTEFASIFAGLDSGRYQIGANNFAMNEKRKEKYIYSDAIFKNQYVIALASNNKDINSFNDLLGKKTEVTSGTNYATALENYNKNHSDKPVTINYTDADLISILQRVESGQFDFQLIDAAMLKGYIEEHGLKLKTIQLSKEDSDLIGTPYSYLLIGKGADGETLSKDVNKALSEVISEGKVKEISEKYFKEDFTPKSN</sequence>
<gene>
    <name evidence="3" type="primary">tcyJ_1</name>
    <name evidence="3" type="ORF">CLPUN_15610</name>
</gene>
<dbReference type="Proteomes" id="UP000190890">
    <property type="component" value="Unassembled WGS sequence"/>
</dbReference>
<feature type="domain" description="Solute-binding protein family 3/N-terminal" evidence="2">
    <location>
        <begin position="45"/>
        <end position="280"/>
    </location>
</feature>